<keyword evidence="14" id="KW-0233">DNA recombination</keyword>
<evidence type="ECO:0000256" key="10">
    <source>
        <dbReference type="ARBA" id="ARBA00022908"/>
    </source>
</evidence>
<dbReference type="InterPro" id="IPR043502">
    <property type="entry name" value="DNA/RNA_pol_sf"/>
</dbReference>
<dbReference type="InterPro" id="IPR001584">
    <property type="entry name" value="Integrase_cat-core"/>
</dbReference>
<keyword evidence="12" id="KW-0239">DNA-directed DNA polymerase</keyword>
<keyword evidence="11" id="KW-0695">RNA-directed DNA polymerase</keyword>
<dbReference type="PANTHER" id="PTHR37984">
    <property type="entry name" value="PROTEIN CBG26694"/>
    <property type="match status" value="1"/>
</dbReference>
<dbReference type="GO" id="GO:0003677">
    <property type="term" value="F:DNA binding"/>
    <property type="evidence" value="ECO:0007669"/>
    <property type="project" value="UniProtKB-KW"/>
</dbReference>
<dbReference type="Gene3D" id="2.40.70.10">
    <property type="entry name" value="Acid Proteases"/>
    <property type="match status" value="1"/>
</dbReference>
<gene>
    <name evidence="19" type="ORF">TSUD_138030</name>
</gene>
<keyword evidence="4" id="KW-0540">Nuclease</keyword>
<dbReference type="FunFam" id="3.10.10.10:FF:000007">
    <property type="entry name" value="Retrovirus-related Pol polyprotein from transposon 17.6-like Protein"/>
    <property type="match status" value="1"/>
</dbReference>
<feature type="compositionally biased region" description="Basic and acidic residues" evidence="16">
    <location>
        <begin position="1444"/>
        <end position="1461"/>
    </location>
</feature>
<keyword evidence="8" id="KW-0378">Hydrolase</keyword>
<dbReference type="Pfam" id="PF00078">
    <property type="entry name" value="RVT_1"/>
    <property type="match status" value="1"/>
</dbReference>
<keyword evidence="9" id="KW-0460">Magnesium</keyword>
<keyword evidence="10" id="KW-0229">DNA integration</keyword>
<dbReference type="SUPFAM" id="SSF54160">
    <property type="entry name" value="Chromo domain-like"/>
    <property type="match status" value="1"/>
</dbReference>
<keyword evidence="5" id="KW-0479">Metal-binding</keyword>
<evidence type="ECO:0000259" key="17">
    <source>
        <dbReference type="PROSITE" id="PS50878"/>
    </source>
</evidence>
<dbReference type="OrthoDB" id="1432654at2759"/>
<keyword evidence="13" id="KW-0238">DNA-binding</keyword>
<dbReference type="Pfam" id="PF08284">
    <property type="entry name" value="RVP_2"/>
    <property type="match status" value="1"/>
</dbReference>
<keyword evidence="20" id="KW-1185">Reference proteome</keyword>
<evidence type="ECO:0000256" key="5">
    <source>
        <dbReference type="ARBA" id="ARBA00022723"/>
    </source>
</evidence>
<dbReference type="SUPFAM" id="SSF56672">
    <property type="entry name" value="DNA/RNA polymerases"/>
    <property type="match status" value="1"/>
</dbReference>
<dbReference type="GO" id="GO:0046872">
    <property type="term" value="F:metal ion binding"/>
    <property type="evidence" value="ECO:0007669"/>
    <property type="project" value="UniProtKB-KW"/>
</dbReference>
<protein>
    <recommendedName>
        <fullName evidence="21">Reverse transcriptase</fullName>
    </recommendedName>
</protein>
<feature type="region of interest" description="Disordered" evidence="16">
    <location>
        <begin position="1428"/>
        <end position="1474"/>
    </location>
</feature>
<dbReference type="InterPro" id="IPR000477">
    <property type="entry name" value="RT_dom"/>
</dbReference>
<dbReference type="InterPro" id="IPR036397">
    <property type="entry name" value="RNaseH_sf"/>
</dbReference>
<dbReference type="InterPro" id="IPR021109">
    <property type="entry name" value="Peptidase_aspartic_dom_sf"/>
</dbReference>
<dbReference type="GO" id="GO:0006508">
    <property type="term" value="P:proteolysis"/>
    <property type="evidence" value="ECO:0007669"/>
    <property type="project" value="UniProtKB-KW"/>
</dbReference>
<dbReference type="PANTHER" id="PTHR37984:SF5">
    <property type="entry name" value="PROTEIN NYNRIN-LIKE"/>
    <property type="match status" value="1"/>
</dbReference>
<name>A0A2Z6NMJ2_TRISU</name>
<evidence type="ECO:0000256" key="6">
    <source>
        <dbReference type="ARBA" id="ARBA00022750"/>
    </source>
</evidence>
<feature type="domain" description="Integrase catalytic" evidence="18">
    <location>
        <begin position="1081"/>
        <end position="1178"/>
    </location>
</feature>
<evidence type="ECO:0000256" key="1">
    <source>
        <dbReference type="ARBA" id="ARBA00022670"/>
    </source>
</evidence>
<dbReference type="GO" id="GO:0004190">
    <property type="term" value="F:aspartic-type endopeptidase activity"/>
    <property type="evidence" value="ECO:0007669"/>
    <property type="project" value="UniProtKB-KW"/>
</dbReference>
<organism evidence="19 20">
    <name type="scientific">Trifolium subterraneum</name>
    <name type="common">Subterranean clover</name>
    <dbReference type="NCBI Taxonomy" id="3900"/>
    <lineage>
        <taxon>Eukaryota</taxon>
        <taxon>Viridiplantae</taxon>
        <taxon>Streptophyta</taxon>
        <taxon>Embryophyta</taxon>
        <taxon>Tracheophyta</taxon>
        <taxon>Spermatophyta</taxon>
        <taxon>Magnoliopsida</taxon>
        <taxon>eudicotyledons</taxon>
        <taxon>Gunneridae</taxon>
        <taxon>Pentapetalae</taxon>
        <taxon>rosids</taxon>
        <taxon>fabids</taxon>
        <taxon>Fabales</taxon>
        <taxon>Fabaceae</taxon>
        <taxon>Papilionoideae</taxon>
        <taxon>50 kb inversion clade</taxon>
        <taxon>NPAAA clade</taxon>
        <taxon>Hologalegina</taxon>
        <taxon>IRL clade</taxon>
        <taxon>Trifolieae</taxon>
        <taxon>Trifolium</taxon>
    </lineage>
</organism>
<dbReference type="PROSITE" id="PS50994">
    <property type="entry name" value="INTEGRASE"/>
    <property type="match status" value="1"/>
</dbReference>
<keyword evidence="15" id="KW-0511">Multifunctional enzyme</keyword>
<evidence type="ECO:0000256" key="13">
    <source>
        <dbReference type="ARBA" id="ARBA00023125"/>
    </source>
</evidence>
<proteinExistence type="predicted"/>
<evidence type="ECO:0000313" key="19">
    <source>
        <dbReference type="EMBL" id="GAU45231.1"/>
    </source>
</evidence>
<dbReference type="Gene3D" id="3.30.70.270">
    <property type="match status" value="2"/>
</dbReference>
<dbReference type="GO" id="GO:0003964">
    <property type="term" value="F:RNA-directed DNA polymerase activity"/>
    <property type="evidence" value="ECO:0007669"/>
    <property type="project" value="UniProtKB-KW"/>
</dbReference>
<sequence length="1474" mass="166966">MAATNRTTNAERLDDLTEKVDLIINQLATLTATLTPPPTPDPNQLPPPPPEPNRRPNIKLEVPRFDGTDAMGWIFKISQFFYYHRTPNDERLTVASFYMDGPALSWYQHMFKNGLITTWFGLLQAIETRFAPSYYDDPSQALFKLSQRSSVNHYLTEFERIANRIVGLPQPFLLSCFISGLSPEIRREVQALQPTTLSHATALAKLQEDKIEDRRRNFKPKPQLTSLPTSANAITTPVLSTPSSTSRVQFRKLSPEEMTSRREKGLCYNCDETFIPGHKCKGRFYLLVSDESDPPPEEPLSMQQTEPDTQVPHTHSLEGQISFHSLSGSSATATLRILGKIANQTVTVLIDGGSTHNFIQTRIAKFLNLPSSPVNTLKVMVGNGHLLECHHLCNDVSLTLKTHPLTVDLYALPLSGADVILGAPWLKSLGPVLMDYSSLTLSFTFNTKPITLTVDASNGPTPISAQQLKRCVQTQSASELFHIQMMPNPISHTNTLEPHPLLPIHNLLTKFSQLFSPNPTLPPPRSTDHHIHFQPSSSPVSVRPYRYPFSQKNEIESQVKEMLDNELIRPSRSPFSSHVLLVKKKDGSWRFCMDYRALNSLTIRDRFPMPTIDELLDELGGASWFSKLDLRQGFHQIRMHEDDIHKTAFRTHQGHYEYRVMPFGLCNAPSTFQATMNTLLQPFLRRFVDVFFDDILVYSVNLELHLSHLEQVFHKLLTGQFYLKQSKCQFGQRQLEYLGHIVSVKGVQPDPYKIQAMLDWPPPSSIKALRGFLGLTGFYRKFIKGYPGIATPLTALLRKDAFRWSSDAQTAFDKLKMAMTQAPTLALPDFSAPFDIETDASGSAMGAVLMHNSHPIAFFSQPFCPKLQRSSTYVRELHAITSAVKKWRQYLLGHRFTIFTNHKSLKDLLSQVIQTPEQHKYLSELLGYDYSIQYKAGKSNIVADALSRTTEGPGTHLSLSIPHFLFLDHLCQSLQNSPAFNKLLSQILENPSSFPHHKIHDGLIIYKNRIWLDSTSPFCHQLLEEFHSTPLGGHMGITKTLARLQTNFFWEGMRQSVQDFVTTCSTCQQIKTETKKPASLLQPLPIPTAIWEDLSLDFITGLPPSHGFSVILVVVDRFSKGVHLGALPTKFTAYKVATLFIDIICKLHGFPHSLVSDRDPIFISRFWKELFRLSGTKLRMKQYLRCFVHKHPTQWFSYLHLAEWSYNTSVHSSTGFSPFEITFGKPPPSIPQDLMGSSPIEAIDSMLTTRQQLILKLRNILTKIQNRMKQFAYKKRRDLSYDVNSWVYVKLRPYRQTSATASAYTKLSQKYYGPFKIIAKIGPVAYQLLLPPTSKIHLVFHCSLLKPHHGPITSSDPNLPPSSINNHPIITPLAILASKWDTSTDPPSRLVLVQWSGLSPEDTSWEPWFELSKDYHLEDKVLFPAEGDVSNPITIGTSSTNEDSPSKPKERGQPNEVEKAKRTIKQPSYLRDFV</sequence>
<keyword evidence="2" id="KW-0808">Transferase</keyword>
<dbReference type="InterPro" id="IPR012337">
    <property type="entry name" value="RNaseH-like_sf"/>
</dbReference>
<dbReference type="InterPro" id="IPR050951">
    <property type="entry name" value="Retrovirus_Pol_polyprotein"/>
</dbReference>
<evidence type="ECO:0008006" key="21">
    <source>
        <dbReference type="Google" id="ProtNLM"/>
    </source>
</evidence>
<dbReference type="InterPro" id="IPR041588">
    <property type="entry name" value="Integrase_H2C2"/>
</dbReference>
<evidence type="ECO:0000256" key="15">
    <source>
        <dbReference type="ARBA" id="ARBA00023268"/>
    </source>
</evidence>
<dbReference type="Pfam" id="PF17921">
    <property type="entry name" value="Integrase_H2C2"/>
    <property type="match status" value="1"/>
</dbReference>
<dbReference type="Gene3D" id="1.10.340.70">
    <property type="match status" value="1"/>
</dbReference>
<keyword evidence="1" id="KW-0645">Protease</keyword>
<reference evidence="20" key="1">
    <citation type="journal article" date="2017" name="Front. Plant Sci.">
        <title>Climate Clever Clovers: New Paradigm to Reduce the Environmental Footprint of Ruminants by Breeding Low Methanogenic Forages Utilizing Haplotype Variation.</title>
        <authorList>
            <person name="Kaur P."/>
            <person name="Appels R."/>
            <person name="Bayer P.E."/>
            <person name="Keeble-Gagnere G."/>
            <person name="Wang J."/>
            <person name="Hirakawa H."/>
            <person name="Shirasawa K."/>
            <person name="Vercoe P."/>
            <person name="Stefanova K."/>
            <person name="Durmic Z."/>
            <person name="Nichols P."/>
            <person name="Revell C."/>
            <person name="Isobe S.N."/>
            <person name="Edwards D."/>
            <person name="Erskine W."/>
        </authorList>
    </citation>
    <scope>NUCLEOTIDE SEQUENCE [LARGE SCALE GENOMIC DNA]</scope>
    <source>
        <strain evidence="20">cv. Daliak</strain>
    </source>
</reference>
<feature type="compositionally biased region" description="Pro residues" evidence="16">
    <location>
        <begin position="35"/>
        <end position="51"/>
    </location>
</feature>
<feature type="region of interest" description="Disordered" evidence="16">
    <location>
        <begin position="32"/>
        <end position="57"/>
    </location>
</feature>
<keyword evidence="3" id="KW-0548">Nucleotidyltransferase</keyword>
<dbReference type="Pfam" id="PF24626">
    <property type="entry name" value="SH3_Tf2-1"/>
    <property type="match status" value="1"/>
</dbReference>
<dbReference type="SUPFAM" id="SSF53098">
    <property type="entry name" value="Ribonuclease H-like"/>
    <property type="match status" value="1"/>
</dbReference>
<dbReference type="SUPFAM" id="SSF50630">
    <property type="entry name" value="Acid proteases"/>
    <property type="match status" value="1"/>
</dbReference>
<dbReference type="Gene3D" id="3.30.420.10">
    <property type="entry name" value="Ribonuclease H-like superfamily/Ribonuclease H"/>
    <property type="match status" value="1"/>
</dbReference>
<dbReference type="GO" id="GO:0003887">
    <property type="term" value="F:DNA-directed DNA polymerase activity"/>
    <property type="evidence" value="ECO:0007669"/>
    <property type="project" value="UniProtKB-KW"/>
</dbReference>
<dbReference type="InterPro" id="IPR005162">
    <property type="entry name" value="Retrotrans_gag_dom"/>
</dbReference>
<dbReference type="GO" id="GO:0006310">
    <property type="term" value="P:DNA recombination"/>
    <property type="evidence" value="ECO:0007669"/>
    <property type="project" value="UniProtKB-KW"/>
</dbReference>
<dbReference type="InterPro" id="IPR041577">
    <property type="entry name" value="RT_RNaseH_2"/>
</dbReference>
<evidence type="ECO:0000256" key="3">
    <source>
        <dbReference type="ARBA" id="ARBA00022695"/>
    </source>
</evidence>
<dbReference type="Gene3D" id="3.10.20.370">
    <property type="match status" value="1"/>
</dbReference>
<dbReference type="InterPro" id="IPR056924">
    <property type="entry name" value="SH3_Tf2-1"/>
</dbReference>
<evidence type="ECO:0000256" key="4">
    <source>
        <dbReference type="ARBA" id="ARBA00022722"/>
    </source>
</evidence>
<dbReference type="PROSITE" id="PS50878">
    <property type="entry name" value="RT_POL"/>
    <property type="match status" value="1"/>
</dbReference>
<evidence type="ECO:0000256" key="8">
    <source>
        <dbReference type="ARBA" id="ARBA00022801"/>
    </source>
</evidence>
<dbReference type="EMBL" id="DF974108">
    <property type="protein sequence ID" value="GAU45231.1"/>
    <property type="molecule type" value="Genomic_DNA"/>
</dbReference>
<dbReference type="Pfam" id="PF17919">
    <property type="entry name" value="RT_RNaseH_2"/>
    <property type="match status" value="1"/>
</dbReference>
<feature type="compositionally biased region" description="Polar residues" evidence="16">
    <location>
        <begin position="301"/>
        <end position="314"/>
    </location>
</feature>
<evidence type="ECO:0000259" key="18">
    <source>
        <dbReference type="PROSITE" id="PS50994"/>
    </source>
</evidence>
<dbReference type="Gene3D" id="3.10.10.10">
    <property type="entry name" value="HIV Type 1 Reverse Transcriptase, subunit A, domain 1"/>
    <property type="match status" value="1"/>
</dbReference>
<dbReference type="CDD" id="cd01647">
    <property type="entry name" value="RT_LTR"/>
    <property type="match status" value="1"/>
</dbReference>
<evidence type="ECO:0000256" key="14">
    <source>
        <dbReference type="ARBA" id="ARBA00023172"/>
    </source>
</evidence>
<dbReference type="FunFam" id="1.10.340.70:FF:000001">
    <property type="entry name" value="Retrovirus-related Pol polyprotein from transposon gypsy-like Protein"/>
    <property type="match status" value="1"/>
</dbReference>
<evidence type="ECO:0000256" key="7">
    <source>
        <dbReference type="ARBA" id="ARBA00022759"/>
    </source>
</evidence>
<evidence type="ECO:0000256" key="9">
    <source>
        <dbReference type="ARBA" id="ARBA00022842"/>
    </source>
</evidence>
<feature type="domain" description="Reverse transcriptase" evidence="17">
    <location>
        <begin position="563"/>
        <end position="742"/>
    </location>
</feature>
<keyword evidence="7" id="KW-0255">Endonuclease</keyword>
<dbReference type="InterPro" id="IPR043128">
    <property type="entry name" value="Rev_trsase/Diguanyl_cyclase"/>
</dbReference>
<dbReference type="InterPro" id="IPR016197">
    <property type="entry name" value="Chromo-like_dom_sf"/>
</dbReference>
<feature type="region of interest" description="Disordered" evidence="16">
    <location>
        <begin position="291"/>
        <end position="314"/>
    </location>
</feature>
<dbReference type="Pfam" id="PF03732">
    <property type="entry name" value="Retrotrans_gag"/>
    <property type="match status" value="1"/>
</dbReference>
<dbReference type="FunFam" id="3.30.70.270:FF:000020">
    <property type="entry name" value="Transposon Tf2-6 polyprotein-like Protein"/>
    <property type="match status" value="1"/>
</dbReference>
<accession>A0A2Z6NMJ2</accession>
<dbReference type="CDD" id="cd00303">
    <property type="entry name" value="retropepsin_like"/>
    <property type="match status" value="1"/>
</dbReference>
<dbReference type="Proteomes" id="UP000242715">
    <property type="component" value="Unassembled WGS sequence"/>
</dbReference>
<evidence type="ECO:0000256" key="12">
    <source>
        <dbReference type="ARBA" id="ARBA00022932"/>
    </source>
</evidence>
<keyword evidence="6" id="KW-0064">Aspartyl protease</keyword>
<evidence type="ECO:0000256" key="16">
    <source>
        <dbReference type="SAM" id="MobiDB-lite"/>
    </source>
</evidence>
<dbReference type="CDD" id="cd09274">
    <property type="entry name" value="RNase_HI_RT_Ty3"/>
    <property type="match status" value="1"/>
</dbReference>
<dbReference type="GO" id="GO:0015074">
    <property type="term" value="P:DNA integration"/>
    <property type="evidence" value="ECO:0007669"/>
    <property type="project" value="UniProtKB-KW"/>
</dbReference>
<evidence type="ECO:0000256" key="11">
    <source>
        <dbReference type="ARBA" id="ARBA00022918"/>
    </source>
</evidence>
<evidence type="ECO:0000256" key="2">
    <source>
        <dbReference type="ARBA" id="ARBA00022679"/>
    </source>
</evidence>
<evidence type="ECO:0000313" key="20">
    <source>
        <dbReference type="Proteomes" id="UP000242715"/>
    </source>
</evidence>
<feature type="compositionally biased region" description="Polar residues" evidence="16">
    <location>
        <begin position="1431"/>
        <end position="1443"/>
    </location>
</feature>
<dbReference type="GO" id="GO:0004519">
    <property type="term" value="F:endonuclease activity"/>
    <property type="evidence" value="ECO:0007669"/>
    <property type="project" value="UniProtKB-KW"/>
</dbReference>